<reference evidence="3" key="1">
    <citation type="submission" date="2017-09" db="EMBL/GenBank/DDBJ databases">
        <title>Depth-based differentiation of microbial function through sediment-hosted aquifers and enrichment of novel symbionts in the deep terrestrial subsurface.</title>
        <authorList>
            <person name="Probst A.J."/>
            <person name="Ladd B."/>
            <person name="Jarett J.K."/>
            <person name="Geller-Mcgrath D.E."/>
            <person name="Sieber C.M.K."/>
            <person name="Emerson J.B."/>
            <person name="Anantharaman K."/>
            <person name="Thomas B.C."/>
            <person name="Malmstrom R."/>
            <person name="Stieglmeier M."/>
            <person name="Klingl A."/>
            <person name="Woyke T."/>
            <person name="Ryan C.M."/>
            <person name="Banfield J.F."/>
        </authorList>
    </citation>
    <scope>NUCLEOTIDE SEQUENCE [LARGE SCALE GENOMIC DNA]</scope>
</reference>
<keyword evidence="2" id="KW-0238">DNA-binding</keyword>
<evidence type="ECO:0000313" key="3">
    <source>
        <dbReference type="Proteomes" id="UP000231382"/>
    </source>
</evidence>
<gene>
    <name evidence="2" type="ORF">COT78_00790</name>
</gene>
<dbReference type="SUPFAM" id="SSF81593">
    <property type="entry name" value="Nucleotidyltransferase substrate binding subunit/domain"/>
    <property type="match status" value="1"/>
</dbReference>
<sequence length="158" mass="18726">MTKKMTEQLRTLPYFQNEKYAMIIIKMEEERTKKSVDYWLETAADDLVTVEALFQLKRYVGTLFWGHLLLEKILKAHVVKITKAEAPYTHDLLRLAKLAKLDLSKEDEDLLDAVNRFNIRARYPDYKLAIHKEATAKYTRKYVVKIKVLYENLCQKIK</sequence>
<accession>A0A2H0W7D7</accession>
<comment type="caution">
    <text evidence="2">The sequence shown here is derived from an EMBL/GenBank/DDBJ whole genome shotgun (WGS) entry which is preliminary data.</text>
</comment>
<feature type="domain" description="HEPN" evidence="1">
    <location>
        <begin position="40"/>
        <end position="153"/>
    </location>
</feature>
<dbReference type="GO" id="GO:0003677">
    <property type="term" value="F:DNA binding"/>
    <property type="evidence" value="ECO:0007669"/>
    <property type="project" value="UniProtKB-KW"/>
</dbReference>
<protein>
    <submittedName>
        <fullName evidence="2">DNA-binding protein</fullName>
    </submittedName>
</protein>
<dbReference type="SMART" id="SM00748">
    <property type="entry name" value="HEPN"/>
    <property type="match status" value="1"/>
</dbReference>
<evidence type="ECO:0000313" key="2">
    <source>
        <dbReference type="EMBL" id="PIS08002.1"/>
    </source>
</evidence>
<dbReference type="Pfam" id="PF05168">
    <property type="entry name" value="HEPN"/>
    <property type="match status" value="1"/>
</dbReference>
<proteinExistence type="predicted"/>
<name>A0A2H0W7D7_9BACT</name>
<dbReference type="AlphaFoldDB" id="A0A2H0W7D7"/>
<organism evidence="2 3">
    <name type="scientific">Candidatus Berkelbacteria bacterium CG10_big_fil_rev_8_21_14_0_10_43_13</name>
    <dbReference type="NCBI Taxonomy" id="1974514"/>
    <lineage>
        <taxon>Bacteria</taxon>
        <taxon>Candidatus Berkelbacteria</taxon>
    </lineage>
</organism>
<dbReference type="EMBL" id="PEZW01000006">
    <property type="protein sequence ID" value="PIS08002.1"/>
    <property type="molecule type" value="Genomic_DNA"/>
</dbReference>
<dbReference type="Proteomes" id="UP000231382">
    <property type="component" value="Unassembled WGS sequence"/>
</dbReference>
<dbReference type="PROSITE" id="PS50910">
    <property type="entry name" value="HEPN"/>
    <property type="match status" value="1"/>
</dbReference>
<evidence type="ECO:0000259" key="1">
    <source>
        <dbReference type="PROSITE" id="PS50910"/>
    </source>
</evidence>
<dbReference type="Gene3D" id="1.20.120.330">
    <property type="entry name" value="Nucleotidyltransferases domain 2"/>
    <property type="match status" value="1"/>
</dbReference>
<dbReference type="InterPro" id="IPR007842">
    <property type="entry name" value="HEPN_dom"/>
</dbReference>